<dbReference type="PANTHER" id="PTHR10192">
    <property type="entry name" value="MOLYBDOPTERIN BIOSYNTHESIS PROTEIN"/>
    <property type="match status" value="1"/>
</dbReference>
<keyword evidence="1" id="KW-0501">Molybdenum cofactor biosynthesis</keyword>
<dbReference type="PANTHER" id="PTHR10192:SF5">
    <property type="entry name" value="GEPHYRIN"/>
    <property type="match status" value="1"/>
</dbReference>
<feature type="domain" description="MoeA N-terminal and linker" evidence="2">
    <location>
        <begin position="9"/>
        <end position="146"/>
    </location>
</feature>
<name>A0ABS1V9J2_9PROT</name>
<dbReference type="Gene3D" id="3.90.105.10">
    <property type="entry name" value="Molybdopterin biosynthesis moea protein, domain 2"/>
    <property type="match status" value="1"/>
</dbReference>
<comment type="catalytic activity">
    <reaction evidence="1">
        <text>adenylyl-molybdopterin + molybdate = Mo-molybdopterin + AMP + H(+)</text>
        <dbReference type="Rhea" id="RHEA:35047"/>
        <dbReference type="ChEBI" id="CHEBI:15378"/>
        <dbReference type="ChEBI" id="CHEBI:36264"/>
        <dbReference type="ChEBI" id="CHEBI:62727"/>
        <dbReference type="ChEBI" id="CHEBI:71302"/>
        <dbReference type="ChEBI" id="CHEBI:456215"/>
    </reaction>
</comment>
<keyword evidence="1" id="KW-0460">Magnesium</keyword>
<comment type="cofactor">
    <cofactor evidence="1">
        <name>Mg(2+)</name>
        <dbReference type="ChEBI" id="CHEBI:18420"/>
    </cofactor>
</comment>
<protein>
    <recommendedName>
        <fullName evidence="1">Molybdopterin molybdenumtransferase</fullName>
        <ecNumber evidence="1">2.10.1.1</ecNumber>
    </recommendedName>
</protein>
<gene>
    <name evidence="3" type="ORF">JMJ55_23520</name>
</gene>
<keyword evidence="1" id="KW-0500">Molybdenum</keyword>
<evidence type="ECO:0000313" key="3">
    <source>
        <dbReference type="EMBL" id="MBL6458313.1"/>
    </source>
</evidence>
<dbReference type="Gene3D" id="2.170.190.11">
    <property type="entry name" value="Molybdopterin biosynthesis moea protein, domain 3"/>
    <property type="match status" value="1"/>
</dbReference>
<dbReference type="Gene3D" id="2.40.340.10">
    <property type="entry name" value="MoeA, C-terminal, domain IV"/>
    <property type="match status" value="1"/>
</dbReference>
<dbReference type="InterPro" id="IPR038987">
    <property type="entry name" value="MoeA-like"/>
</dbReference>
<keyword evidence="1" id="KW-0479">Metal-binding</keyword>
<comment type="function">
    <text evidence="1">Catalyzes the insertion of molybdate into adenylated molybdopterin with the concomitant release of AMP.</text>
</comment>
<keyword evidence="1" id="KW-0808">Transferase</keyword>
<comment type="caution">
    <text evidence="3">The sequence shown here is derived from an EMBL/GenBank/DDBJ whole genome shotgun (WGS) entry which is preliminary data.</text>
</comment>
<dbReference type="InterPro" id="IPR036425">
    <property type="entry name" value="MoaB/Mog-like_dom_sf"/>
</dbReference>
<evidence type="ECO:0000313" key="4">
    <source>
        <dbReference type="Proteomes" id="UP000606490"/>
    </source>
</evidence>
<reference evidence="3 4" key="1">
    <citation type="submission" date="2021-01" db="EMBL/GenBank/DDBJ databases">
        <title>Belnapia mucosa sp. nov. and Belnapia arida sp. nov., isolated from the Tabernas Desert (Almeria, Spain).</title>
        <authorList>
            <person name="Molina-Menor E."/>
            <person name="Vidal-Verdu A."/>
            <person name="Calonge A."/>
            <person name="Satari L."/>
            <person name="Pereto Magraner J."/>
            <person name="Porcar Miralles M."/>
        </authorList>
    </citation>
    <scope>NUCLEOTIDE SEQUENCE [LARGE SCALE GENOMIC DNA]</scope>
    <source>
        <strain evidence="3 4">T6</strain>
    </source>
</reference>
<evidence type="ECO:0000256" key="1">
    <source>
        <dbReference type="RuleBase" id="RU365090"/>
    </source>
</evidence>
<organism evidence="3 4">
    <name type="scientific">Belnapia mucosa</name>
    <dbReference type="NCBI Taxonomy" id="2804532"/>
    <lineage>
        <taxon>Bacteria</taxon>
        <taxon>Pseudomonadati</taxon>
        <taxon>Pseudomonadota</taxon>
        <taxon>Alphaproteobacteria</taxon>
        <taxon>Acetobacterales</taxon>
        <taxon>Roseomonadaceae</taxon>
        <taxon>Belnapia</taxon>
    </lineage>
</organism>
<proteinExistence type="inferred from homology"/>
<dbReference type="SUPFAM" id="SSF53218">
    <property type="entry name" value="Molybdenum cofactor biosynthesis proteins"/>
    <property type="match status" value="1"/>
</dbReference>
<dbReference type="Pfam" id="PF03453">
    <property type="entry name" value="MoeA_N"/>
    <property type="match status" value="1"/>
</dbReference>
<comment type="similarity">
    <text evidence="1">Belongs to the MoeA family.</text>
</comment>
<dbReference type="EMBL" id="JAEUXJ010000013">
    <property type="protein sequence ID" value="MBL6458313.1"/>
    <property type="molecule type" value="Genomic_DNA"/>
</dbReference>
<comment type="pathway">
    <text evidence="1">Cofactor biosynthesis; molybdopterin biosynthesis.</text>
</comment>
<sequence length="309" mass="31032">MSAPPRLAPLEEARALLPTAPVAPRRLPLDRAIDHVLAAPLRAPGPLPPAPVALREGWAVASALTEGAGPYAPLPLPGLAWVVPGEALPPGTDAVLPPFALEDGAVLEPVAPGEGVRLAGELAAAGAELRPAGHLLAPADLLLAAAGIAAVEVRVPRIALRGAGLLAALVRAEGAEVVEAAPDLVLAVGATPDPLLLPAIATRPGEGLAVGRLDGAPALLLPAEPEAMLAGWWLLARPALRALAGRAPPPRQRMRLARKIASPIGFTELVALGADGAPAPPLGLVAALLTVPAGREGYEAGTEVEVEAP</sequence>
<keyword evidence="4" id="KW-1185">Reference proteome</keyword>
<dbReference type="SUPFAM" id="SSF63882">
    <property type="entry name" value="MoeA N-terminal region -like"/>
    <property type="match status" value="1"/>
</dbReference>
<dbReference type="Proteomes" id="UP000606490">
    <property type="component" value="Unassembled WGS sequence"/>
</dbReference>
<dbReference type="InterPro" id="IPR036688">
    <property type="entry name" value="MoeA_C_domain_IV_sf"/>
</dbReference>
<dbReference type="EC" id="2.10.1.1" evidence="1"/>
<evidence type="ECO:0000259" key="2">
    <source>
        <dbReference type="Pfam" id="PF03453"/>
    </source>
</evidence>
<accession>A0ABS1V9J2</accession>
<dbReference type="InterPro" id="IPR036135">
    <property type="entry name" value="MoeA_linker/N_sf"/>
</dbReference>
<dbReference type="InterPro" id="IPR005110">
    <property type="entry name" value="MoeA_linker/N"/>
</dbReference>
<dbReference type="Gene3D" id="3.40.980.10">
    <property type="entry name" value="MoaB/Mog-like domain"/>
    <property type="match status" value="1"/>
</dbReference>
<dbReference type="RefSeq" id="WP_202828054.1">
    <property type="nucleotide sequence ID" value="NZ_JAEUXJ010000013.1"/>
</dbReference>